<feature type="signal peptide" evidence="1">
    <location>
        <begin position="1"/>
        <end position="23"/>
    </location>
</feature>
<evidence type="ECO:0000256" key="1">
    <source>
        <dbReference type="SAM" id="SignalP"/>
    </source>
</evidence>
<reference evidence="2 3" key="1">
    <citation type="submission" date="2016-10" db="EMBL/GenBank/DDBJ databases">
        <authorList>
            <person name="de Groot N.N."/>
        </authorList>
    </citation>
    <scope>NUCLEOTIDE SEQUENCE [LARGE SCALE GENOMIC DNA]</scope>
    <source>
        <strain evidence="2">MBHS1</strain>
    </source>
</reference>
<name>A0A1H6F6C6_9GAMM</name>
<keyword evidence="3" id="KW-1185">Reference proteome</keyword>
<gene>
    <name evidence="2" type="ORF">MBHS_01517</name>
</gene>
<evidence type="ECO:0008006" key="4">
    <source>
        <dbReference type="Google" id="ProtNLM"/>
    </source>
</evidence>
<feature type="chain" id="PRO_5014737993" description="Lipoprotein" evidence="1">
    <location>
        <begin position="24"/>
        <end position="168"/>
    </location>
</feature>
<dbReference type="AlphaFoldDB" id="A0A1H6F6C6"/>
<dbReference type="PROSITE" id="PS51257">
    <property type="entry name" value="PROKAR_LIPOPROTEIN"/>
    <property type="match status" value="1"/>
</dbReference>
<keyword evidence="1" id="KW-0732">Signal</keyword>
<organism evidence="2 3">
    <name type="scientific">Candidatus Venteria ishoeyi</name>
    <dbReference type="NCBI Taxonomy" id="1899563"/>
    <lineage>
        <taxon>Bacteria</taxon>
        <taxon>Pseudomonadati</taxon>
        <taxon>Pseudomonadota</taxon>
        <taxon>Gammaproteobacteria</taxon>
        <taxon>Thiotrichales</taxon>
        <taxon>Thiotrichaceae</taxon>
        <taxon>Venteria</taxon>
    </lineage>
</organism>
<dbReference type="OrthoDB" id="7064462at2"/>
<dbReference type="RefSeq" id="WP_103919557.1">
    <property type="nucleotide sequence ID" value="NZ_FMSV02000369.1"/>
</dbReference>
<evidence type="ECO:0000313" key="3">
    <source>
        <dbReference type="Proteomes" id="UP000236724"/>
    </source>
</evidence>
<dbReference type="Proteomes" id="UP000236724">
    <property type="component" value="Unassembled WGS sequence"/>
</dbReference>
<sequence>MKKLNNIVRHALFLLLLGMTACSSDGFKPLPVFMPLSQTAHPGRIIPKPDAKAIISAETPSIWLEDLEILLHRAYPLQVNVIAKGYINRNCETVTALTHFYQQDHFQVEVFSTPLQATKPCQAAHEYFELIIPLETRNLAAGIYQVEVNELSTEFELPVDNFIDKAAN</sequence>
<protein>
    <recommendedName>
        <fullName evidence="4">Lipoprotein</fullName>
    </recommendedName>
</protein>
<proteinExistence type="predicted"/>
<evidence type="ECO:0000313" key="2">
    <source>
        <dbReference type="EMBL" id="SEH05662.1"/>
    </source>
</evidence>
<accession>A0A1H6F6C6</accession>
<dbReference type="EMBL" id="FMSV02000369">
    <property type="protein sequence ID" value="SEH05662.1"/>
    <property type="molecule type" value="Genomic_DNA"/>
</dbReference>